<keyword evidence="2" id="KW-1185">Reference proteome</keyword>
<reference evidence="1" key="1">
    <citation type="submission" date="2021-01" db="EMBL/GenBank/DDBJ databases">
        <title>Phytophthora aleatoria, a newly-described species from Pinus radiata is distinct from Phytophthora cactorum isolates based on comparative genomics.</title>
        <authorList>
            <person name="Mcdougal R."/>
            <person name="Panda P."/>
            <person name="Williams N."/>
            <person name="Studholme D.J."/>
        </authorList>
    </citation>
    <scope>NUCLEOTIDE SEQUENCE</scope>
    <source>
        <strain evidence="1">NZFS 4037</strain>
    </source>
</reference>
<dbReference type="EMBL" id="JAENGY010001847">
    <property type="protein sequence ID" value="KAG6946636.1"/>
    <property type="molecule type" value="Genomic_DNA"/>
</dbReference>
<gene>
    <name evidence="1" type="ORF">JG688_00015946</name>
</gene>
<name>A0A8J5LWI3_9STRA</name>
<accession>A0A8J5LWI3</accession>
<dbReference type="Proteomes" id="UP000709295">
    <property type="component" value="Unassembled WGS sequence"/>
</dbReference>
<proteinExistence type="predicted"/>
<evidence type="ECO:0000313" key="2">
    <source>
        <dbReference type="Proteomes" id="UP000709295"/>
    </source>
</evidence>
<protein>
    <submittedName>
        <fullName evidence="1">Uncharacterized protein</fullName>
    </submittedName>
</protein>
<sequence length="161" mass="18522">MSFSFQELSRFWNIGYIVKKNFLSEDLCDRAFEGVKRLDYRPIVRKVHASMLDVYRRQVSMAVEDATAIKEVHDRVADSAEGSNNLWEVNMDTWHTIRSVPGGKTQAVHRDFPSFQISRVYLRHHAVQGSVIIAIMNGTLFHVYPRCIGGQPEKGKRLTLQ</sequence>
<evidence type="ECO:0000313" key="1">
    <source>
        <dbReference type="EMBL" id="KAG6946636.1"/>
    </source>
</evidence>
<comment type="caution">
    <text evidence="1">The sequence shown here is derived from an EMBL/GenBank/DDBJ whole genome shotgun (WGS) entry which is preliminary data.</text>
</comment>
<dbReference type="AlphaFoldDB" id="A0A8J5LWI3"/>
<organism evidence="1 2">
    <name type="scientific">Phytophthora aleatoria</name>
    <dbReference type="NCBI Taxonomy" id="2496075"/>
    <lineage>
        <taxon>Eukaryota</taxon>
        <taxon>Sar</taxon>
        <taxon>Stramenopiles</taxon>
        <taxon>Oomycota</taxon>
        <taxon>Peronosporomycetes</taxon>
        <taxon>Peronosporales</taxon>
        <taxon>Peronosporaceae</taxon>
        <taxon>Phytophthora</taxon>
    </lineage>
</organism>
<dbReference type="InterPro" id="IPR008775">
    <property type="entry name" value="Phytyl_CoA_dOase-like"/>
</dbReference>
<dbReference type="Pfam" id="PF05721">
    <property type="entry name" value="PhyH"/>
    <property type="match status" value="1"/>
</dbReference>